<dbReference type="PATRIC" id="fig|1095749.3.peg.1051"/>
<name>I3DCB4_9PAST</name>
<proteinExistence type="predicted"/>
<evidence type="ECO:0000313" key="2">
    <source>
        <dbReference type="Proteomes" id="UP000006457"/>
    </source>
</evidence>
<dbReference type="AlphaFoldDB" id="I3DCB4"/>
<protein>
    <submittedName>
        <fullName evidence="1">Uncharacterized protein</fullName>
    </submittedName>
</protein>
<dbReference type="EMBL" id="AJSX01000030">
    <property type="protein sequence ID" value="EIJ69357.1"/>
    <property type="molecule type" value="Genomic_DNA"/>
</dbReference>
<evidence type="ECO:0000313" key="1">
    <source>
        <dbReference type="EMBL" id="EIJ69357.1"/>
    </source>
</evidence>
<gene>
    <name evidence="1" type="ORF">HMPREF1052_0852</name>
</gene>
<organism evidence="1 2">
    <name type="scientific">Pasteurella bettyae CCUG 2042</name>
    <dbReference type="NCBI Taxonomy" id="1095749"/>
    <lineage>
        <taxon>Bacteria</taxon>
        <taxon>Pseudomonadati</taxon>
        <taxon>Pseudomonadota</taxon>
        <taxon>Gammaproteobacteria</taxon>
        <taxon>Pasteurellales</taxon>
        <taxon>Pasteurellaceae</taxon>
        <taxon>Pasteurella</taxon>
    </lineage>
</organism>
<reference evidence="1 2" key="1">
    <citation type="submission" date="2012-03" db="EMBL/GenBank/DDBJ databases">
        <authorList>
            <person name="Harkins D.M."/>
            <person name="Madupu R."/>
            <person name="Durkin A.S."/>
            <person name="Torralba M."/>
            <person name="Methe B."/>
            <person name="Sutton G.G."/>
            <person name="Nelson K.E."/>
        </authorList>
    </citation>
    <scope>NUCLEOTIDE SEQUENCE [LARGE SCALE GENOMIC DNA]</scope>
    <source>
        <strain evidence="1 2">CCUG 2042</strain>
    </source>
</reference>
<dbReference type="eggNOG" id="ENOG5031K2D">
    <property type="taxonomic scope" value="Bacteria"/>
</dbReference>
<accession>I3DCB4</accession>
<dbReference type="NCBIfam" id="NF038368">
    <property type="entry name" value="P2_Rz1"/>
    <property type="match status" value="1"/>
</dbReference>
<sequence>MTLVACSTSEKTPIKPPILCPTASTTCKQININIKTNADLANALDASLNMTELCITENTALKTCIRDFNKNTGTTNK</sequence>
<keyword evidence="2" id="KW-1185">Reference proteome</keyword>
<comment type="caution">
    <text evidence="1">The sequence shown here is derived from an EMBL/GenBank/DDBJ whole genome shotgun (WGS) entry which is preliminary data.</text>
</comment>
<dbReference type="InterPro" id="IPR047737">
    <property type="entry name" value="LysC"/>
</dbReference>
<dbReference type="Proteomes" id="UP000006457">
    <property type="component" value="Unassembled WGS sequence"/>
</dbReference>